<gene>
    <name evidence="2" type="ORF">JKG68_02860</name>
</gene>
<evidence type="ECO:0000313" key="2">
    <source>
        <dbReference type="EMBL" id="MBL0402900.1"/>
    </source>
</evidence>
<protein>
    <submittedName>
        <fullName evidence="2">Uncharacterized protein</fullName>
    </submittedName>
</protein>
<dbReference type="AlphaFoldDB" id="A0A937D0D2"/>
<keyword evidence="1" id="KW-0812">Transmembrane</keyword>
<keyword evidence="1" id="KW-1133">Transmembrane helix</keyword>
<dbReference type="EMBL" id="JAEQMY010000003">
    <property type="protein sequence ID" value="MBL0402900.1"/>
    <property type="molecule type" value="Genomic_DNA"/>
</dbReference>
<evidence type="ECO:0000256" key="1">
    <source>
        <dbReference type="SAM" id="Phobius"/>
    </source>
</evidence>
<evidence type="ECO:0000313" key="3">
    <source>
        <dbReference type="Proteomes" id="UP000605848"/>
    </source>
</evidence>
<keyword evidence="1" id="KW-0472">Membrane</keyword>
<keyword evidence="3" id="KW-1185">Reference proteome</keyword>
<proteinExistence type="predicted"/>
<dbReference type="RefSeq" id="WP_202055690.1">
    <property type="nucleotide sequence ID" value="NZ_JAEQMY010000003.1"/>
</dbReference>
<accession>A0A937D0D2</accession>
<name>A0A937D0D2_9HYPH</name>
<comment type="caution">
    <text evidence="2">The sequence shown here is derived from an EMBL/GenBank/DDBJ whole genome shotgun (WGS) entry which is preliminary data.</text>
</comment>
<organism evidence="2 3">
    <name type="scientific">Microvirga aerilata</name>
    <dbReference type="NCBI Taxonomy" id="670292"/>
    <lineage>
        <taxon>Bacteria</taxon>
        <taxon>Pseudomonadati</taxon>
        <taxon>Pseudomonadota</taxon>
        <taxon>Alphaproteobacteria</taxon>
        <taxon>Hyphomicrobiales</taxon>
        <taxon>Methylobacteriaceae</taxon>
        <taxon>Microvirga</taxon>
    </lineage>
</organism>
<dbReference type="Proteomes" id="UP000605848">
    <property type="component" value="Unassembled WGS sequence"/>
</dbReference>
<feature type="transmembrane region" description="Helical" evidence="1">
    <location>
        <begin position="31"/>
        <end position="51"/>
    </location>
</feature>
<sequence length="237" mass="26691">MAFIASATYSEAWCGTEDRSAAVCIRNWVNAAGNLFTFVIAAIAAAIAYGASHREVNLPRLESHREVIIKLAKLYAQIETTSEAVNANLVLVQEALREDKKLLAVIAVKKVTDLMFELERDVGGLEEYSDKLLFSSDAQLQFEKVQLFGRIVTSSSGTINKINSLLTTVRGQEWSHEDQDQIGFLAWYMSRSIGQIDHFIEDSGRFSKLVQESHRKSIELVDDYRRQIDRLSRGVFL</sequence>
<reference evidence="2" key="1">
    <citation type="submission" date="2021-01" db="EMBL/GenBank/DDBJ databases">
        <title>Microvirga sp.</title>
        <authorList>
            <person name="Kim M.K."/>
        </authorList>
    </citation>
    <scope>NUCLEOTIDE SEQUENCE</scope>
    <source>
        <strain evidence="2">5420S-16</strain>
    </source>
</reference>